<proteinExistence type="predicted"/>
<dbReference type="SMART" id="SM00448">
    <property type="entry name" value="REC"/>
    <property type="match status" value="1"/>
</dbReference>
<feature type="domain" description="Response regulatory" evidence="2">
    <location>
        <begin position="4"/>
        <end position="118"/>
    </location>
</feature>
<keyword evidence="4" id="KW-1185">Reference proteome</keyword>
<gene>
    <name evidence="3" type="ORF">M0R88_01405</name>
</gene>
<reference evidence="3" key="1">
    <citation type="submission" date="2022-04" db="EMBL/GenBank/DDBJ databases">
        <title>Diverse halophilic archaea isolated from saline environments.</title>
        <authorList>
            <person name="Cui H.-L."/>
        </authorList>
    </citation>
    <scope>NUCLEOTIDE SEQUENCE</scope>
    <source>
        <strain evidence="3">XZYJT40</strain>
    </source>
</reference>
<protein>
    <submittedName>
        <fullName evidence="3">Response regulator</fullName>
    </submittedName>
</protein>
<dbReference type="RefSeq" id="WP_248655182.1">
    <property type="nucleotide sequence ID" value="NZ_CP096658.1"/>
</dbReference>
<dbReference type="SUPFAM" id="SSF52172">
    <property type="entry name" value="CheY-like"/>
    <property type="match status" value="1"/>
</dbReference>
<dbReference type="InterPro" id="IPR011006">
    <property type="entry name" value="CheY-like_superfamily"/>
</dbReference>
<feature type="modified residue" description="4-aspartylphosphate" evidence="1">
    <location>
        <position position="53"/>
    </location>
</feature>
<accession>A0A8U0IKN3</accession>
<keyword evidence="1" id="KW-0597">Phosphoprotein</keyword>
<sequence length="118" mass="12803">MAPTLLIVDDSDFQRTMVRQAVEDDFEVVAEAANGAEAVEQYRSHRPDAVTMDIMMPEMDGVEATSQIKGSNDPPVVVMVTSVDQQSKMKQAVKAGADGYVTKPFEPEDVKAELGSVL</sequence>
<name>A0A8U0IKN3_9EURY</name>
<evidence type="ECO:0000256" key="1">
    <source>
        <dbReference type="PROSITE-ProRule" id="PRU00169"/>
    </source>
</evidence>
<dbReference type="Proteomes" id="UP000830434">
    <property type="component" value="Chromosome"/>
</dbReference>
<dbReference type="PROSITE" id="PS50110">
    <property type="entry name" value="RESPONSE_REGULATORY"/>
    <property type="match status" value="1"/>
</dbReference>
<dbReference type="InterPro" id="IPR001789">
    <property type="entry name" value="Sig_transdc_resp-reg_receiver"/>
</dbReference>
<organism evidence="3 4">
    <name type="scientific">Halorussus gelatinilyticus</name>
    <dbReference type="NCBI Taxonomy" id="2937524"/>
    <lineage>
        <taxon>Archaea</taxon>
        <taxon>Methanobacteriati</taxon>
        <taxon>Methanobacteriota</taxon>
        <taxon>Stenosarchaea group</taxon>
        <taxon>Halobacteria</taxon>
        <taxon>Halobacteriales</taxon>
        <taxon>Haladaptataceae</taxon>
        <taxon>Halorussus</taxon>
    </lineage>
</organism>
<dbReference type="GeneID" id="72188470"/>
<evidence type="ECO:0000313" key="4">
    <source>
        <dbReference type="Proteomes" id="UP000830434"/>
    </source>
</evidence>
<dbReference type="PANTHER" id="PTHR43228">
    <property type="entry name" value="TWO-COMPONENT RESPONSE REGULATOR"/>
    <property type="match status" value="1"/>
</dbReference>
<dbReference type="PANTHER" id="PTHR43228:SF1">
    <property type="entry name" value="TWO-COMPONENT RESPONSE REGULATOR ARR22"/>
    <property type="match status" value="1"/>
</dbReference>
<dbReference type="AlphaFoldDB" id="A0A8U0IKN3"/>
<dbReference type="Gene3D" id="3.40.50.2300">
    <property type="match status" value="1"/>
</dbReference>
<evidence type="ECO:0000313" key="3">
    <source>
        <dbReference type="EMBL" id="UPW00774.1"/>
    </source>
</evidence>
<dbReference type="Pfam" id="PF00072">
    <property type="entry name" value="Response_reg"/>
    <property type="match status" value="1"/>
</dbReference>
<dbReference type="KEGG" id="haxz:M0R88_01405"/>
<dbReference type="EMBL" id="CP096658">
    <property type="protein sequence ID" value="UPW00774.1"/>
    <property type="molecule type" value="Genomic_DNA"/>
</dbReference>
<dbReference type="InterPro" id="IPR052048">
    <property type="entry name" value="ST_Response_Regulator"/>
</dbReference>
<dbReference type="GO" id="GO:0000160">
    <property type="term" value="P:phosphorelay signal transduction system"/>
    <property type="evidence" value="ECO:0007669"/>
    <property type="project" value="InterPro"/>
</dbReference>
<evidence type="ECO:0000259" key="2">
    <source>
        <dbReference type="PROSITE" id="PS50110"/>
    </source>
</evidence>